<protein>
    <submittedName>
        <fullName evidence="2">Uncharacterized protein</fullName>
    </submittedName>
</protein>
<reference evidence="2 3" key="1">
    <citation type="journal article" date="2020" name="Nature">
        <title>Six reference-quality genomes reveal evolution of bat adaptations.</title>
        <authorList>
            <person name="Jebb D."/>
            <person name="Huang Z."/>
            <person name="Pippel M."/>
            <person name="Hughes G.M."/>
            <person name="Lavrichenko K."/>
            <person name="Devanna P."/>
            <person name="Winkler S."/>
            <person name="Jermiin L.S."/>
            <person name="Skirmuntt E.C."/>
            <person name="Katzourakis A."/>
            <person name="Burkitt-Gray L."/>
            <person name="Ray D.A."/>
            <person name="Sullivan K.A.M."/>
            <person name="Roscito J.G."/>
            <person name="Kirilenko B.M."/>
            <person name="Davalos L.M."/>
            <person name="Corthals A.P."/>
            <person name="Power M.L."/>
            <person name="Jones G."/>
            <person name="Ransome R.D."/>
            <person name="Dechmann D.K.N."/>
            <person name="Locatelli A.G."/>
            <person name="Puechmaille S.J."/>
            <person name="Fedrigo O."/>
            <person name="Jarvis E.D."/>
            <person name="Hiller M."/>
            <person name="Vernes S.C."/>
            <person name="Myers E.W."/>
            <person name="Teeling E.C."/>
        </authorList>
    </citation>
    <scope>NUCLEOTIDE SEQUENCE [LARGE SCALE GENOMIC DNA]</scope>
    <source>
        <strain evidence="2">MRouAeg1</strain>
        <tissue evidence="2">Muscle</tissue>
    </source>
</reference>
<keyword evidence="3" id="KW-1185">Reference proteome</keyword>
<evidence type="ECO:0000313" key="3">
    <source>
        <dbReference type="Proteomes" id="UP000593571"/>
    </source>
</evidence>
<organism evidence="2 3">
    <name type="scientific">Rousettus aegyptiacus</name>
    <name type="common">Egyptian fruit bat</name>
    <name type="synonym">Pteropus aegyptiacus</name>
    <dbReference type="NCBI Taxonomy" id="9407"/>
    <lineage>
        <taxon>Eukaryota</taxon>
        <taxon>Metazoa</taxon>
        <taxon>Chordata</taxon>
        <taxon>Craniata</taxon>
        <taxon>Vertebrata</taxon>
        <taxon>Euteleostomi</taxon>
        <taxon>Mammalia</taxon>
        <taxon>Eutheria</taxon>
        <taxon>Laurasiatheria</taxon>
        <taxon>Chiroptera</taxon>
        <taxon>Yinpterochiroptera</taxon>
        <taxon>Pteropodoidea</taxon>
        <taxon>Pteropodidae</taxon>
        <taxon>Rousettinae</taxon>
        <taxon>Rousettus</taxon>
    </lineage>
</organism>
<evidence type="ECO:0000313" key="2">
    <source>
        <dbReference type="EMBL" id="KAF6441291.1"/>
    </source>
</evidence>
<sequence>MPHAQAKPSLVISRNLERRRAALVRRGVPLCLHRLEAPPAGLPVPTPLLPHLSSGADGAPQGERPLVLPRVGELARPWTVTAQPSARCNVGKSRPRSLGGTGVGTDVWREEVTACRPRAPGAASRQPEDVQGPA</sequence>
<feature type="region of interest" description="Disordered" evidence="1">
    <location>
        <begin position="115"/>
        <end position="134"/>
    </location>
</feature>
<accession>A0A7J8F150</accession>
<dbReference type="EMBL" id="JACASE010000008">
    <property type="protein sequence ID" value="KAF6441291.1"/>
    <property type="molecule type" value="Genomic_DNA"/>
</dbReference>
<dbReference type="Proteomes" id="UP000593571">
    <property type="component" value="Unassembled WGS sequence"/>
</dbReference>
<evidence type="ECO:0000256" key="1">
    <source>
        <dbReference type="SAM" id="MobiDB-lite"/>
    </source>
</evidence>
<name>A0A7J8F150_ROUAE</name>
<proteinExistence type="predicted"/>
<comment type="caution">
    <text evidence="2">The sequence shown here is derived from an EMBL/GenBank/DDBJ whole genome shotgun (WGS) entry which is preliminary data.</text>
</comment>
<gene>
    <name evidence="2" type="ORF">HJG63_012431</name>
</gene>
<feature type="region of interest" description="Disordered" evidence="1">
    <location>
        <begin position="37"/>
        <end position="64"/>
    </location>
</feature>
<dbReference type="AlphaFoldDB" id="A0A7J8F150"/>